<organism evidence="1 2">
    <name type="scientific">Geobacter argillaceus</name>
    <dbReference type="NCBI Taxonomy" id="345631"/>
    <lineage>
        <taxon>Bacteria</taxon>
        <taxon>Pseudomonadati</taxon>
        <taxon>Thermodesulfobacteriota</taxon>
        <taxon>Desulfuromonadia</taxon>
        <taxon>Geobacterales</taxon>
        <taxon>Geobacteraceae</taxon>
        <taxon>Geobacter</taxon>
    </lineage>
</organism>
<accession>A0A562WR32</accession>
<reference evidence="1 2" key="1">
    <citation type="submission" date="2019-07" db="EMBL/GenBank/DDBJ databases">
        <title>Genomic Encyclopedia of Archaeal and Bacterial Type Strains, Phase II (KMG-II): from individual species to whole genera.</title>
        <authorList>
            <person name="Goeker M."/>
        </authorList>
    </citation>
    <scope>NUCLEOTIDE SEQUENCE [LARGE SCALE GENOMIC DNA]</scope>
    <source>
        <strain evidence="1 2">ATCC BAA-1139</strain>
    </source>
</reference>
<gene>
    <name evidence="1" type="ORF">JN12_00637</name>
</gene>
<dbReference type="EMBL" id="VLLN01000003">
    <property type="protein sequence ID" value="TWJ32662.1"/>
    <property type="molecule type" value="Genomic_DNA"/>
</dbReference>
<name>A0A562WR32_9BACT</name>
<evidence type="ECO:0000313" key="1">
    <source>
        <dbReference type="EMBL" id="TWJ32662.1"/>
    </source>
</evidence>
<sequence>MEEARALISVFHELNATNDRKIALFSSSLIGLFGSTRMFEDFLSDLDNSLTNGTISEPVKERATNLARTYIPQVAQLNGIEDINGQNVAAEQLRAIRITPPHDRKQGVRIILAALIKILEVVKTLG</sequence>
<dbReference type="RefSeq" id="WP_145018038.1">
    <property type="nucleotide sequence ID" value="NZ_VLLN01000003.1"/>
</dbReference>
<comment type="caution">
    <text evidence="1">The sequence shown here is derived from an EMBL/GenBank/DDBJ whole genome shotgun (WGS) entry which is preliminary data.</text>
</comment>
<dbReference type="AlphaFoldDB" id="A0A562WR32"/>
<protein>
    <submittedName>
        <fullName evidence="1">Uncharacterized protein</fullName>
    </submittedName>
</protein>
<evidence type="ECO:0000313" key="2">
    <source>
        <dbReference type="Proteomes" id="UP000319449"/>
    </source>
</evidence>
<dbReference type="Proteomes" id="UP000319449">
    <property type="component" value="Unassembled WGS sequence"/>
</dbReference>
<proteinExistence type="predicted"/>
<keyword evidence="2" id="KW-1185">Reference proteome</keyword>